<evidence type="ECO:0000256" key="3">
    <source>
        <dbReference type="SAM" id="SignalP"/>
    </source>
</evidence>
<dbReference type="GO" id="GO:0005829">
    <property type="term" value="C:cytosol"/>
    <property type="evidence" value="ECO:0007669"/>
    <property type="project" value="TreeGrafter"/>
</dbReference>
<dbReference type="Pfam" id="PF10282">
    <property type="entry name" value="Lactonase"/>
    <property type="match status" value="1"/>
</dbReference>
<feature type="signal peptide" evidence="3">
    <location>
        <begin position="1"/>
        <end position="36"/>
    </location>
</feature>
<evidence type="ECO:0000313" key="7">
    <source>
        <dbReference type="Proteomes" id="UP001056132"/>
    </source>
</evidence>
<keyword evidence="2" id="KW-0119">Carbohydrate metabolism</keyword>
<dbReference type="RefSeq" id="WP_144196607.1">
    <property type="nucleotide sequence ID" value="NZ_CAJPVH010000005.1"/>
</dbReference>
<keyword evidence="2" id="KW-0313">Glucose metabolism</keyword>
<reference evidence="4 6" key="1">
    <citation type="submission" date="2019-05" db="EMBL/GenBank/DDBJ databases">
        <title>Whole genome sequence analysis of Cupriavidus campinensis S14E4C strain.</title>
        <authorList>
            <person name="Abbaszade G."/>
            <person name="Szabo A."/>
            <person name="Toumi M."/>
            <person name="Toth E."/>
        </authorList>
    </citation>
    <scope>NUCLEOTIDE SEQUENCE [LARGE SCALE GENOMIC DNA]</scope>
    <source>
        <strain evidence="4 6">S14E4C</strain>
    </source>
</reference>
<protein>
    <submittedName>
        <fullName evidence="5">Beta-propeller fold lactonase family protein</fullName>
    </submittedName>
</protein>
<dbReference type="GO" id="GO:0006006">
    <property type="term" value="P:glucose metabolic process"/>
    <property type="evidence" value="ECO:0007669"/>
    <property type="project" value="UniProtKB-KW"/>
</dbReference>
<feature type="chain" id="PRO_5042153741" evidence="3">
    <location>
        <begin position="37"/>
        <end position="630"/>
    </location>
</feature>
<evidence type="ECO:0000313" key="6">
    <source>
        <dbReference type="Proteomes" id="UP000318943"/>
    </source>
</evidence>
<accession>A0AAE9I2E5</accession>
<evidence type="ECO:0000313" key="5">
    <source>
        <dbReference type="EMBL" id="URF06438.1"/>
    </source>
</evidence>
<keyword evidence="3" id="KW-0732">Signal</keyword>
<evidence type="ECO:0000256" key="1">
    <source>
        <dbReference type="ARBA" id="ARBA00005564"/>
    </source>
</evidence>
<proteinExistence type="inferred from homology"/>
<dbReference type="KEGG" id="ccam:M5D45_25370"/>
<dbReference type="PANTHER" id="PTHR30344">
    <property type="entry name" value="6-PHOSPHOGLUCONOLACTONASE-RELATED"/>
    <property type="match status" value="1"/>
</dbReference>
<dbReference type="EMBL" id="VCIZ01000002">
    <property type="protein sequence ID" value="TSP13914.1"/>
    <property type="molecule type" value="Genomic_DNA"/>
</dbReference>
<dbReference type="Gene3D" id="2.130.10.10">
    <property type="entry name" value="YVTN repeat-like/Quinoprotein amine dehydrogenase"/>
    <property type="match status" value="1"/>
</dbReference>
<reference evidence="5" key="3">
    <citation type="submission" date="2022-05" db="EMBL/GenBank/DDBJ databases">
        <authorList>
            <person name="Kunte H.-J."/>
        </authorList>
    </citation>
    <scope>NUCLEOTIDE SEQUENCE</scope>
    <source>
        <strain evidence="5">G5</strain>
    </source>
</reference>
<dbReference type="GO" id="GO:0017057">
    <property type="term" value="F:6-phosphogluconolactonase activity"/>
    <property type="evidence" value="ECO:0007669"/>
    <property type="project" value="TreeGrafter"/>
</dbReference>
<dbReference type="Proteomes" id="UP000318943">
    <property type="component" value="Unassembled WGS sequence"/>
</dbReference>
<dbReference type="InterPro" id="IPR015943">
    <property type="entry name" value="WD40/YVTN_repeat-like_dom_sf"/>
</dbReference>
<dbReference type="Proteomes" id="UP001056132">
    <property type="component" value="Chromosome 2"/>
</dbReference>
<reference evidence="5" key="2">
    <citation type="journal article" date="2022" name="Microbiol. Resour. Announc.">
        <title>Genome Sequence of Cupriavidus campinensis Strain G5, a Member of a Bacterial Consortium Capable of Polyethylene Degradation.</title>
        <authorList>
            <person name="Schneider B."/>
            <person name="Pfeiffer F."/>
            <person name="Dyall-Smith M."/>
            <person name="Kunte H.J."/>
        </authorList>
    </citation>
    <scope>NUCLEOTIDE SEQUENCE</scope>
    <source>
        <strain evidence="5">G5</strain>
    </source>
</reference>
<evidence type="ECO:0000313" key="4">
    <source>
        <dbReference type="EMBL" id="TSP13914.1"/>
    </source>
</evidence>
<dbReference type="InterPro" id="IPR050282">
    <property type="entry name" value="Cycloisomerase_2"/>
</dbReference>
<dbReference type="InterPro" id="IPR019405">
    <property type="entry name" value="Lactonase_7-beta_prop"/>
</dbReference>
<dbReference type="SUPFAM" id="SSF63825">
    <property type="entry name" value="YWTD domain"/>
    <property type="match status" value="1"/>
</dbReference>
<comment type="similarity">
    <text evidence="1">Belongs to the cycloisomerase 2 family.</text>
</comment>
<dbReference type="PROSITE" id="PS51257">
    <property type="entry name" value="PROKAR_LIPOPROTEIN"/>
    <property type="match status" value="1"/>
</dbReference>
<name>A0AAE9I2E5_9BURK</name>
<evidence type="ECO:0000256" key="2">
    <source>
        <dbReference type="ARBA" id="ARBA00022526"/>
    </source>
</evidence>
<dbReference type="EMBL" id="CP097331">
    <property type="protein sequence ID" value="URF06438.1"/>
    <property type="molecule type" value="Genomic_DNA"/>
</dbReference>
<organism evidence="5 7">
    <name type="scientific">Cupriavidus campinensis</name>
    <dbReference type="NCBI Taxonomy" id="151783"/>
    <lineage>
        <taxon>Bacteria</taxon>
        <taxon>Pseudomonadati</taxon>
        <taxon>Pseudomonadota</taxon>
        <taxon>Betaproteobacteria</taxon>
        <taxon>Burkholderiales</taxon>
        <taxon>Burkholderiaceae</taxon>
        <taxon>Cupriavidus</taxon>
    </lineage>
</organism>
<keyword evidence="6" id="KW-1185">Reference proteome</keyword>
<gene>
    <name evidence="4" type="ORF">FGG12_05405</name>
    <name evidence="5" type="ORF">M5D45_25370</name>
</gene>
<sequence>MSHLLRRRHAARPSRVQAAFLPCLALFTALLLGGCAADESSEAPAVPPAPTVPATPGPYAIGGTLAGLTAGSQLVLQNNGLDALTLTADGSFTFATPVAHNGGYAVTIAQQPAGQVCSVAGGAGAGVTAAVTNIAVVCATTRFTVSGKVSGLAAGQSVVLHNNGADALTLSANGTFSFPTPVPYNGSYLVTVSAQPADQTCTVNGHQGSAVIADIASVDVVCATTTYSVGGTVSGLSSQVTLANNGTDFLTISANGGFTMPTALPTGGTFNVTINTLPLGQTCTVVNSSGTVAAANVTNIAVICTSQPIGTLYMPAASATRTDVYSVMSDGQLVISGNAYGYSGDPIAMAYDDSLRTLYFSTTSGWTYKFDVAADGTWISSAGNWAYGGTPTSLLRDPLGRFLFVGSDVFNIRTATLDVLGNMTTPTTPIGTTFRPDTMVATPDGQYLIASSSATPGFDVFAIAPDGSLTSSSHLALAVAPSALAMHPSNSYLYVADPINNRIMEYRVDGAGNVTPLPATLIATDGPPQHLSIDPSGRYLYATSPATGKISQYTIAADGTLVAMPQPTVAAGALPGAPTIDPSGRFLYVPNAASLEIRQYVIGVTGALTPLTPATVSILAAPTLLYSVPR</sequence>
<dbReference type="PANTHER" id="PTHR30344:SF1">
    <property type="entry name" value="6-PHOSPHOGLUCONOLACTONASE"/>
    <property type="match status" value="1"/>
</dbReference>
<dbReference type="AlphaFoldDB" id="A0AAE9I2E5"/>